<dbReference type="EMBL" id="JAKZEL010000003">
    <property type="protein sequence ID" value="KAI4545552.1"/>
    <property type="molecule type" value="Genomic_DNA"/>
</dbReference>
<evidence type="ECO:0000256" key="1">
    <source>
        <dbReference type="SAM" id="MobiDB-lite"/>
    </source>
</evidence>
<protein>
    <submittedName>
        <fullName evidence="2">Uncharacterized protein</fullName>
    </submittedName>
</protein>
<reference evidence="2" key="1">
    <citation type="submission" date="2022-03" db="EMBL/GenBank/DDBJ databases">
        <title>Genomic analyses of argali, domestic sheep and their hybrids provide insights into chromosomal evolution, heterosis and genetic basis of agronomic traits.</title>
        <authorList>
            <person name="Li M."/>
        </authorList>
    </citation>
    <scope>NUCLEOTIDE SEQUENCE</scope>
    <source>
        <strain evidence="2">CAU-MHL-2022a</strain>
        <tissue evidence="2">Skin</tissue>
    </source>
</reference>
<proteinExistence type="predicted"/>
<sequence>MVLGYQSHGGRVLSVPGANLVESNIVYSGDQIRLGVDITKYIWIFQGCGPLLPTCLPTFLSTLTDQSECLGVKRFHYAHRNHVHSEPQGLEETPPFSYSSVASQSGEGPGYGAPSTPQSPQSAVSSYTVTAAISSANQCPFEKMNISTASERVSSVVHRQGHINTVYTQGPTTENRTNDPSLGSYKEMYTISYANRAIISRM</sequence>
<organism evidence="2 3">
    <name type="scientific">Ovis ammon polii</name>
    <dbReference type="NCBI Taxonomy" id="230172"/>
    <lineage>
        <taxon>Eukaryota</taxon>
        <taxon>Metazoa</taxon>
        <taxon>Chordata</taxon>
        <taxon>Craniata</taxon>
        <taxon>Vertebrata</taxon>
        <taxon>Euteleostomi</taxon>
        <taxon>Mammalia</taxon>
        <taxon>Eutheria</taxon>
        <taxon>Laurasiatheria</taxon>
        <taxon>Artiodactyla</taxon>
        <taxon>Ruminantia</taxon>
        <taxon>Pecora</taxon>
        <taxon>Bovidae</taxon>
        <taxon>Caprinae</taxon>
        <taxon>Ovis</taxon>
    </lineage>
</organism>
<comment type="caution">
    <text evidence="2">The sequence shown here is derived from an EMBL/GenBank/DDBJ whole genome shotgun (WGS) entry which is preliminary data.</text>
</comment>
<evidence type="ECO:0000313" key="2">
    <source>
        <dbReference type="EMBL" id="KAI4545552.1"/>
    </source>
</evidence>
<dbReference type="Proteomes" id="UP001214576">
    <property type="component" value="Unassembled WGS sequence"/>
</dbReference>
<feature type="region of interest" description="Disordered" evidence="1">
    <location>
        <begin position="85"/>
        <end position="122"/>
    </location>
</feature>
<dbReference type="AlphaFoldDB" id="A0AAD4UFH5"/>
<feature type="compositionally biased region" description="Polar residues" evidence="1">
    <location>
        <begin position="96"/>
        <end position="106"/>
    </location>
</feature>
<evidence type="ECO:0000313" key="3">
    <source>
        <dbReference type="Proteomes" id="UP001214576"/>
    </source>
</evidence>
<keyword evidence="3" id="KW-1185">Reference proteome</keyword>
<name>A0AAD4UFH5_OVIAM</name>
<gene>
    <name evidence="2" type="ORF">MG293_005818</name>
</gene>
<accession>A0AAD4UFH5</accession>